<dbReference type="SMART" id="SM00052">
    <property type="entry name" value="EAL"/>
    <property type="match status" value="1"/>
</dbReference>
<feature type="domain" description="EAL" evidence="2">
    <location>
        <begin position="494"/>
        <end position="736"/>
    </location>
</feature>
<dbReference type="Gene3D" id="3.30.70.270">
    <property type="match status" value="1"/>
</dbReference>
<dbReference type="PANTHER" id="PTHR33121:SF79">
    <property type="entry name" value="CYCLIC DI-GMP PHOSPHODIESTERASE PDED-RELATED"/>
    <property type="match status" value="1"/>
</dbReference>
<organism evidence="5 6">
    <name type="scientific">Sulfuritortus calidifontis</name>
    <dbReference type="NCBI Taxonomy" id="1914471"/>
    <lineage>
        <taxon>Bacteria</taxon>
        <taxon>Pseudomonadati</taxon>
        <taxon>Pseudomonadota</taxon>
        <taxon>Betaproteobacteria</taxon>
        <taxon>Nitrosomonadales</taxon>
        <taxon>Thiobacillaceae</taxon>
        <taxon>Sulfuritortus</taxon>
    </lineage>
</organism>
<dbReference type="InterPro" id="IPR050706">
    <property type="entry name" value="Cyclic-di-GMP_PDE-like"/>
</dbReference>
<dbReference type="CDD" id="cd01949">
    <property type="entry name" value="GGDEF"/>
    <property type="match status" value="1"/>
</dbReference>
<dbReference type="CDD" id="cd01948">
    <property type="entry name" value="EAL"/>
    <property type="match status" value="1"/>
</dbReference>
<dbReference type="GO" id="GO:0016020">
    <property type="term" value="C:membrane"/>
    <property type="evidence" value="ECO:0007669"/>
    <property type="project" value="InterPro"/>
</dbReference>
<dbReference type="EMBL" id="SLZY01000015">
    <property type="protein sequence ID" value="TCS70557.1"/>
    <property type="molecule type" value="Genomic_DNA"/>
</dbReference>
<dbReference type="GO" id="GO:0071111">
    <property type="term" value="F:cyclic-guanylate-specific phosphodiesterase activity"/>
    <property type="evidence" value="ECO:0007669"/>
    <property type="project" value="InterPro"/>
</dbReference>
<evidence type="ECO:0000259" key="3">
    <source>
        <dbReference type="PROSITE" id="PS50885"/>
    </source>
</evidence>
<feature type="domain" description="GGDEF" evidence="4">
    <location>
        <begin position="352"/>
        <end position="484"/>
    </location>
</feature>
<proteinExistence type="predicted"/>
<dbReference type="InterPro" id="IPR029787">
    <property type="entry name" value="Nucleotide_cyclase"/>
</dbReference>
<dbReference type="InterPro" id="IPR003660">
    <property type="entry name" value="HAMP_dom"/>
</dbReference>
<dbReference type="SUPFAM" id="SSF55073">
    <property type="entry name" value="Nucleotide cyclase"/>
    <property type="match status" value="1"/>
</dbReference>
<dbReference type="GO" id="GO:0007165">
    <property type="term" value="P:signal transduction"/>
    <property type="evidence" value="ECO:0007669"/>
    <property type="project" value="InterPro"/>
</dbReference>
<dbReference type="InterPro" id="IPR043128">
    <property type="entry name" value="Rev_trsase/Diguanyl_cyclase"/>
</dbReference>
<dbReference type="OrthoDB" id="9813913at2"/>
<dbReference type="SUPFAM" id="SSF141868">
    <property type="entry name" value="EAL domain-like"/>
    <property type="match status" value="1"/>
</dbReference>
<reference evidence="5 6" key="1">
    <citation type="submission" date="2019-03" db="EMBL/GenBank/DDBJ databases">
        <title>Genomic Encyclopedia of Type Strains, Phase IV (KMG-IV): sequencing the most valuable type-strain genomes for metagenomic binning, comparative biology and taxonomic classification.</title>
        <authorList>
            <person name="Goeker M."/>
        </authorList>
    </citation>
    <scope>NUCLEOTIDE SEQUENCE [LARGE SCALE GENOMIC DNA]</scope>
    <source>
        <strain evidence="5 6">DSM 103923</strain>
    </source>
</reference>
<dbReference type="Proteomes" id="UP000295135">
    <property type="component" value="Unassembled WGS sequence"/>
</dbReference>
<dbReference type="RefSeq" id="WP_126461473.1">
    <property type="nucleotide sequence ID" value="NZ_AP018721.1"/>
</dbReference>
<sequence>MKAIKVHYFSIAYALIIAVVVAVLAALTSKEIADVADRVAQQEKILARQEMAAAIHSVANRIQSLSKNLALWDETKQQLMYTDYYQLWRDIRVKDAGILPKTIDTVALYGLDGRILAPSPAGTHLPKQLPKGKAMPVMTFSKDLEDGVAHYHLHAFFPIPSDPGGEKWLGYGGIQFDLVDELKAEHQFRYVDLSNISSNLPNGSQIDMATLADHLAFPVKPNQAFDQLSTIYEDSLLRLLALLLLILAAASWLIHRLIVSPIRSLAREINDLRENRQNGRTPSATQIQVEELDNLRRAFYDYHARLSDLNRNLESSSQEFYDQARRDPLTGVFNRRAYDEDWRGLNIERKVERCALILFDCDHFKAINDTYGHQTGDNVIRAVATTLQQTLRSEDRLYRLGGDEFATILVDGEAANAKAIATRCRERVLLHDFRQYGIDEPVTISIGIAHSGPGATLGELQKQADIAMYAAKRPSSSKIEVYDEQLQESSPLLANKSISAIYQTIQDPFLMEMRYQPVVQLDSREPVYVEALSRIKLGGEIILPGDIFPVVQARRIDAEYDQAVIQAVQRDMEFGRVPMHLGISINVSAVGLLSNKVTDMLVMLKQVYPEYKIVVEITETALIEQIDQATRQIHKLREAGCLIALDDFGSGYSSLRYLASMPVDLVKFDITMMRLLEQGDDRQKQVVREVAHLVRSAGYKMVAEGIENQRMLDQAMSLGFDYAQGFFLEAKQDGPA</sequence>
<evidence type="ECO:0000259" key="2">
    <source>
        <dbReference type="PROSITE" id="PS50883"/>
    </source>
</evidence>
<keyword evidence="1" id="KW-1133">Transmembrane helix</keyword>
<dbReference type="PANTHER" id="PTHR33121">
    <property type="entry name" value="CYCLIC DI-GMP PHOSPHODIESTERASE PDEF"/>
    <property type="match status" value="1"/>
</dbReference>
<accession>A0A4R3JVS8</accession>
<dbReference type="PROSITE" id="PS50887">
    <property type="entry name" value="GGDEF"/>
    <property type="match status" value="1"/>
</dbReference>
<gene>
    <name evidence="5" type="ORF">EDC61_11524</name>
</gene>
<name>A0A4R3JVS8_9PROT</name>
<dbReference type="Gene3D" id="3.20.20.450">
    <property type="entry name" value="EAL domain"/>
    <property type="match status" value="1"/>
</dbReference>
<dbReference type="SMART" id="SM00267">
    <property type="entry name" value="GGDEF"/>
    <property type="match status" value="1"/>
</dbReference>
<dbReference type="InterPro" id="IPR035919">
    <property type="entry name" value="EAL_sf"/>
</dbReference>
<dbReference type="InterPro" id="IPR001633">
    <property type="entry name" value="EAL_dom"/>
</dbReference>
<dbReference type="InterPro" id="IPR000160">
    <property type="entry name" value="GGDEF_dom"/>
</dbReference>
<feature type="domain" description="HAMP" evidence="3">
    <location>
        <begin position="256"/>
        <end position="311"/>
    </location>
</feature>
<evidence type="ECO:0000313" key="6">
    <source>
        <dbReference type="Proteomes" id="UP000295135"/>
    </source>
</evidence>
<dbReference type="Pfam" id="PF00563">
    <property type="entry name" value="EAL"/>
    <property type="match status" value="1"/>
</dbReference>
<feature type="transmembrane region" description="Helical" evidence="1">
    <location>
        <begin position="6"/>
        <end position="28"/>
    </location>
</feature>
<dbReference type="PROSITE" id="PS50885">
    <property type="entry name" value="HAMP"/>
    <property type="match status" value="1"/>
</dbReference>
<dbReference type="AlphaFoldDB" id="A0A4R3JVS8"/>
<evidence type="ECO:0000259" key="4">
    <source>
        <dbReference type="PROSITE" id="PS50887"/>
    </source>
</evidence>
<dbReference type="Pfam" id="PF00990">
    <property type="entry name" value="GGDEF"/>
    <property type="match status" value="1"/>
</dbReference>
<comment type="caution">
    <text evidence="5">The sequence shown here is derived from an EMBL/GenBank/DDBJ whole genome shotgun (WGS) entry which is preliminary data.</text>
</comment>
<keyword evidence="1" id="KW-0472">Membrane</keyword>
<dbReference type="Gene3D" id="6.10.340.10">
    <property type="match status" value="1"/>
</dbReference>
<evidence type="ECO:0000256" key="1">
    <source>
        <dbReference type="SAM" id="Phobius"/>
    </source>
</evidence>
<dbReference type="NCBIfam" id="TIGR00254">
    <property type="entry name" value="GGDEF"/>
    <property type="match status" value="1"/>
</dbReference>
<protein>
    <submittedName>
        <fullName evidence="5">Diguanylate cyclase (GGDEF)-like protein</fullName>
    </submittedName>
</protein>
<dbReference type="FunFam" id="3.30.70.270:FF:000001">
    <property type="entry name" value="Diguanylate cyclase domain protein"/>
    <property type="match status" value="1"/>
</dbReference>
<keyword evidence="6" id="KW-1185">Reference proteome</keyword>
<evidence type="ECO:0000313" key="5">
    <source>
        <dbReference type="EMBL" id="TCS70557.1"/>
    </source>
</evidence>
<keyword evidence="1" id="KW-0812">Transmembrane</keyword>
<dbReference type="PROSITE" id="PS50883">
    <property type="entry name" value="EAL"/>
    <property type="match status" value="1"/>
</dbReference>